<evidence type="ECO:0000313" key="1">
    <source>
        <dbReference type="EMBL" id="KFB36571.1"/>
    </source>
</evidence>
<dbReference type="Proteomes" id="UP000030765">
    <property type="component" value="Unassembled WGS sequence"/>
</dbReference>
<dbReference type="EMBL" id="ATLV01012360">
    <property type="status" value="NOT_ANNOTATED_CDS"/>
    <property type="molecule type" value="Genomic_DNA"/>
</dbReference>
<dbReference type="STRING" id="74873.A0A084VF27"/>
<name>A0A084VF27_ANOSI</name>
<keyword evidence="3" id="KW-1185">Reference proteome</keyword>
<sequence length="113" mass="12374">MAELCHLQRHASYHITGDGGLVYQIHGYRITQGNDGQVKLVNTTKQCSIRTSPSNGSATVTTPSIHCTASLGATSHLFVRCEEKRMHFDGAAFVVRNAGHSAGFDEINRLRVY</sequence>
<dbReference type="EnsemblMetazoa" id="ASIC003761-RA">
    <property type="protein sequence ID" value="ASIC003761-PA"/>
    <property type="gene ID" value="ASIC003761"/>
</dbReference>
<evidence type="ECO:0000313" key="3">
    <source>
        <dbReference type="Proteomes" id="UP000030765"/>
    </source>
</evidence>
<dbReference type="AlphaFoldDB" id="A0A084VF27"/>
<gene>
    <name evidence="1" type="ORF">ZHAS_00003761</name>
</gene>
<dbReference type="PANTHER" id="PTHR39075:SF1">
    <property type="entry name" value="FI19908P1"/>
    <property type="match status" value="1"/>
</dbReference>
<dbReference type="OrthoDB" id="6287170at2759"/>
<reference evidence="1 3" key="1">
    <citation type="journal article" date="2014" name="BMC Genomics">
        <title>Genome sequence of Anopheles sinensis provides insight into genetics basis of mosquito competence for malaria parasites.</title>
        <authorList>
            <person name="Zhou D."/>
            <person name="Zhang D."/>
            <person name="Ding G."/>
            <person name="Shi L."/>
            <person name="Hou Q."/>
            <person name="Ye Y."/>
            <person name="Xu Y."/>
            <person name="Zhou H."/>
            <person name="Xiong C."/>
            <person name="Li S."/>
            <person name="Yu J."/>
            <person name="Hong S."/>
            <person name="Yu X."/>
            <person name="Zou P."/>
            <person name="Chen C."/>
            <person name="Chang X."/>
            <person name="Wang W."/>
            <person name="Lv Y."/>
            <person name="Sun Y."/>
            <person name="Ma L."/>
            <person name="Shen B."/>
            <person name="Zhu C."/>
        </authorList>
    </citation>
    <scope>NUCLEOTIDE SEQUENCE [LARGE SCALE GENOMIC DNA]</scope>
</reference>
<reference evidence="2" key="2">
    <citation type="submission" date="2020-05" db="UniProtKB">
        <authorList>
            <consortium name="EnsemblMetazoa"/>
        </authorList>
    </citation>
    <scope>IDENTIFICATION</scope>
</reference>
<evidence type="ECO:0000313" key="2">
    <source>
        <dbReference type="EnsemblMetazoa" id="ASIC003761-PA"/>
    </source>
</evidence>
<dbReference type="PANTHER" id="PTHR39075">
    <property type="entry name" value="FI19908P1"/>
    <property type="match status" value="1"/>
</dbReference>
<dbReference type="VEuPathDB" id="VectorBase:ASIC003761"/>
<dbReference type="GO" id="GO:0005615">
    <property type="term" value="C:extracellular space"/>
    <property type="evidence" value="ECO:0007669"/>
    <property type="project" value="TreeGrafter"/>
</dbReference>
<accession>A0A084VF27</accession>
<dbReference type="EMBL" id="KE524785">
    <property type="protein sequence ID" value="KFB36571.1"/>
    <property type="molecule type" value="Genomic_DNA"/>
</dbReference>
<dbReference type="VEuPathDB" id="VectorBase:ASIS010133"/>
<organism evidence="2 3">
    <name type="scientific">Anopheles sinensis</name>
    <name type="common">Mosquito</name>
    <dbReference type="NCBI Taxonomy" id="74873"/>
    <lineage>
        <taxon>Eukaryota</taxon>
        <taxon>Metazoa</taxon>
        <taxon>Ecdysozoa</taxon>
        <taxon>Arthropoda</taxon>
        <taxon>Hexapoda</taxon>
        <taxon>Insecta</taxon>
        <taxon>Pterygota</taxon>
        <taxon>Neoptera</taxon>
        <taxon>Endopterygota</taxon>
        <taxon>Diptera</taxon>
        <taxon>Nematocera</taxon>
        <taxon>Culicoidea</taxon>
        <taxon>Culicidae</taxon>
        <taxon>Anophelinae</taxon>
        <taxon>Anopheles</taxon>
    </lineage>
</organism>
<proteinExistence type="predicted"/>
<protein>
    <submittedName>
        <fullName evidence="1 2">Uncharacterized protein</fullName>
    </submittedName>
</protein>